<evidence type="ECO:0000313" key="2">
    <source>
        <dbReference type="Proteomes" id="UP000594195"/>
    </source>
</evidence>
<protein>
    <submittedName>
        <fullName evidence="1">Uncharacterized protein</fullName>
    </submittedName>
</protein>
<reference evidence="1 2" key="1">
    <citation type="submission" date="2019-05" db="EMBL/GenBank/DDBJ databases">
        <title>Chryseobacterium sp. isolated from King George Island, maritime Antarctica.</title>
        <authorList>
            <person name="Peng X."/>
        </authorList>
    </citation>
    <scope>NUCLEOTIDE SEQUENCE [LARGE SCALE GENOMIC DNA]</scope>
    <source>
        <strain evidence="1 2">7-3A</strain>
    </source>
</reference>
<dbReference type="InterPro" id="IPR005361">
    <property type="entry name" value="UPF0158"/>
</dbReference>
<proteinExistence type="predicted"/>
<dbReference type="Proteomes" id="UP000594195">
    <property type="component" value="Chromosome"/>
</dbReference>
<keyword evidence="2" id="KW-1185">Reference proteome</keyword>
<gene>
    <name evidence="1" type="ORF">Q73A0000_03985</name>
</gene>
<accession>A0A7M2Y8C0</accession>
<dbReference type="RefSeq" id="WP_193812795.1">
    <property type="nucleotide sequence ID" value="NZ_CP040442.1"/>
</dbReference>
<dbReference type="EMBL" id="CP040442">
    <property type="protein sequence ID" value="QOW09583.1"/>
    <property type="molecule type" value="Genomic_DNA"/>
</dbReference>
<dbReference type="KEGG" id="kfa:Q73A0000_03985"/>
<evidence type="ECO:0000313" key="1">
    <source>
        <dbReference type="EMBL" id="QOW09583.1"/>
    </source>
</evidence>
<name>A0A7M2Y8C0_9FLAO</name>
<organism evidence="1 2">
    <name type="scientific">Kaistella flava</name>
    <name type="common">ex Peng et al. 2021</name>
    <dbReference type="NCBI Taxonomy" id="2038776"/>
    <lineage>
        <taxon>Bacteria</taxon>
        <taxon>Pseudomonadati</taxon>
        <taxon>Bacteroidota</taxon>
        <taxon>Flavobacteriia</taxon>
        <taxon>Flavobacteriales</taxon>
        <taxon>Weeksellaceae</taxon>
        <taxon>Chryseobacterium group</taxon>
        <taxon>Kaistella</taxon>
    </lineage>
</organism>
<dbReference type="Pfam" id="PF03682">
    <property type="entry name" value="UPF0158"/>
    <property type="match status" value="1"/>
</dbReference>
<sequence length="141" mass="16838">MENTKSKIINEIAQELDCGNECYYNPKTDEIIAIPNYSIIQDEEEFQELFHEDLEAIEKNRADLIEIDPLESSESFKIMELFVDQIADVQYKAKLEHILQERKPFQNFKNSIDNSDFRQEWFDFKKLEMEKIVEARLNHSK</sequence>
<dbReference type="AlphaFoldDB" id="A0A7M2Y8C0"/>